<reference evidence="5 6" key="1">
    <citation type="submission" date="2018-07" db="EMBL/GenBank/DDBJ databases">
        <title>Genomic Encyclopedia of Type Strains, Phase IV (KMG-IV): sequencing the most valuable type-strain genomes for metagenomic binning, comparative biology and taxonomic classification.</title>
        <authorList>
            <person name="Goeker M."/>
        </authorList>
    </citation>
    <scope>NUCLEOTIDE SEQUENCE [LARGE SCALE GENOMIC DNA]</scope>
    <source>
        <strain evidence="5 6">DSM 27696</strain>
    </source>
</reference>
<dbReference type="HAMAP" id="MF_02217">
    <property type="entry name" value="TrmR_methyltr"/>
    <property type="match status" value="1"/>
</dbReference>
<proteinExistence type="inferred from homology"/>
<dbReference type="Proteomes" id="UP000252585">
    <property type="component" value="Unassembled WGS sequence"/>
</dbReference>
<keyword evidence="6" id="KW-1185">Reference proteome</keyword>
<name>A0A368XBD5_9BACI</name>
<feature type="binding site" evidence="4">
    <location>
        <position position="157"/>
    </location>
    <ligand>
        <name>Mg(2+)</name>
        <dbReference type="ChEBI" id="CHEBI:18420"/>
    </ligand>
</feature>
<dbReference type="Pfam" id="PF01596">
    <property type="entry name" value="Methyltransf_3"/>
    <property type="match status" value="1"/>
</dbReference>
<dbReference type="GO" id="GO:0000287">
    <property type="term" value="F:magnesium ion binding"/>
    <property type="evidence" value="ECO:0007669"/>
    <property type="project" value="UniProtKB-UniRule"/>
</dbReference>
<dbReference type="PANTHER" id="PTHR10509">
    <property type="entry name" value="O-METHYLTRANSFERASE-RELATED"/>
    <property type="match status" value="1"/>
</dbReference>
<keyword evidence="1 4" id="KW-0489">Methyltransferase</keyword>
<dbReference type="PROSITE" id="PS51682">
    <property type="entry name" value="SAM_OMT_I"/>
    <property type="match status" value="1"/>
</dbReference>
<organism evidence="5 6">
    <name type="scientific">Saliterribacillus persicus</name>
    <dbReference type="NCBI Taxonomy" id="930114"/>
    <lineage>
        <taxon>Bacteria</taxon>
        <taxon>Bacillati</taxon>
        <taxon>Bacillota</taxon>
        <taxon>Bacilli</taxon>
        <taxon>Bacillales</taxon>
        <taxon>Bacillaceae</taxon>
        <taxon>Saliterribacillus</taxon>
    </lineage>
</organism>
<dbReference type="RefSeq" id="WP_114353576.1">
    <property type="nucleotide sequence ID" value="NZ_QPJJ01000011.1"/>
</dbReference>
<feature type="binding site" evidence="4">
    <location>
        <position position="158"/>
    </location>
    <ligand>
        <name>Mg(2+)</name>
        <dbReference type="ChEBI" id="CHEBI:18420"/>
    </ligand>
</feature>
<comment type="caution">
    <text evidence="5">The sequence shown here is derived from an EMBL/GenBank/DDBJ whole genome shotgun (WGS) entry which is preliminary data.</text>
</comment>
<sequence>MNSETVKRYLNGLKQDNIEWINHLEKEAKEHHVPIMDSISIDILKQIIRLHQPNSILEIGTAIGYSALQMVQAKEDIKVVSIERNEEMFTRAQKNMEKYDTNNCVKLIYGDALEVADKIDELGSFDLIFIDAAKGKYRDFFELYQSFLSENGVILTDNVLFRGYAINQELAPKRLKKLAEKIDLYNKWLIDNKNYHTTIIPVGDGIAISLKKNKGDN</sequence>
<dbReference type="InterPro" id="IPR002935">
    <property type="entry name" value="SAM_O-MeTrfase"/>
</dbReference>
<dbReference type="EC" id="2.1.1.-" evidence="4"/>
<dbReference type="InterPro" id="IPR029063">
    <property type="entry name" value="SAM-dependent_MTases_sf"/>
</dbReference>
<feature type="binding site" evidence="4">
    <location>
        <position position="131"/>
    </location>
    <ligand>
        <name>Mg(2+)</name>
        <dbReference type="ChEBI" id="CHEBI:18420"/>
    </ligand>
</feature>
<dbReference type="InterPro" id="IPR050362">
    <property type="entry name" value="Cation-dep_OMT"/>
</dbReference>
<keyword evidence="4" id="KW-0460">Magnesium</keyword>
<evidence type="ECO:0000313" key="5">
    <source>
        <dbReference type="EMBL" id="RCW65281.1"/>
    </source>
</evidence>
<dbReference type="PANTHER" id="PTHR10509:SF14">
    <property type="entry name" value="CAFFEOYL-COA O-METHYLTRANSFERASE 3-RELATED"/>
    <property type="match status" value="1"/>
</dbReference>
<evidence type="ECO:0000256" key="3">
    <source>
        <dbReference type="ARBA" id="ARBA00022691"/>
    </source>
</evidence>
<evidence type="ECO:0000313" key="6">
    <source>
        <dbReference type="Proteomes" id="UP000252585"/>
    </source>
</evidence>
<evidence type="ECO:0000256" key="2">
    <source>
        <dbReference type="ARBA" id="ARBA00022679"/>
    </source>
</evidence>
<comment type="function">
    <text evidence="4">Catalyzes the methylation of 5-hydroxyuridine (ho5U) to form 5-methoxyuridine (mo5U) at position 34 in tRNAs.</text>
</comment>
<dbReference type="EMBL" id="QPJJ01000011">
    <property type="protein sequence ID" value="RCW65281.1"/>
    <property type="molecule type" value="Genomic_DNA"/>
</dbReference>
<protein>
    <recommendedName>
        <fullName evidence="4">tRNA 5-hydroxyuridine methyltransferase</fullName>
        <ecNumber evidence="4">2.1.1.-</ecNumber>
    </recommendedName>
    <alternativeName>
        <fullName evidence="4">ho5U methyltransferase</fullName>
    </alternativeName>
</protein>
<dbReference type="SUPFAM" id="SSF53335">
    <property type="entry name" value="S-adenosyl-L-methionine-dependent methyltransferases"/>
    <property type="match status" value="1"/>
</dbReference>
<dbReference type="GO" id="GO:0008171">
    <property type="term" value="F:O-methyltransferase activity"/>
    <property type="evidence" value="ECO:0007669"/>
    <property type="project" value="InterPro"/>
</dbReference>
<dbReference type="CDD" id="cd02440">
    <property type="entry name" value="AdoMet_MTases"/>
    <property type="match status" value="1"/>
</dbReference>
<evidence type="ECO:0000256" key="4">
    <source>
        <dbReference type="HAMAP-Rule" id="MF_02217"/>
    </source>
</evidence>
<feature type="binding site" evidence="4">
    <location>
        <position position="66"/>
    </location>
    <ligand>
        <name>S-adenosyl-L-methionine</name>
        <dbReference type="ChEBI" id="CHEBI:59789"/>
    </ligand>
</feature>
<keyword evidence="4" id="KW-0479">Metal-binding</keyword>
<dbReference type="GO" id="GO:0030488">
    <property type="term" value="P:tRNA methylation"/>
    <property type="evidence" value="ECO:0007669"/>
    <property type="project" value="UniProtKB-UniRule"/>
</dbReference>
<accession>A0A368XBD5</accession>
<feature type="binding site" evidence="4">
    <location>
        <position position="83"/>
    </location>
    <ligand>
        <name>S-adenosyl-L-methionine</name>
        <dbReference type="ChEBI" id="CHEBI:59789"/>
    </ligand>
</feature>
<gene>
    <name evidence="4" type="primary">trmR</name>
    <name evidence="5" type="ORF">DFR57_1119</name>
</gene>
<dbReference type="InterPro" id="IPR043675">
    <property type="entry name" value="TrmR_methyltr"/>
</dbReference>
<evidence type="ECO:0000256" key="1">
    <source>
        <dbReference type="ARBA" id="ARBA00022603"/>
    </source>
</evidence>
<dbReference type="GO" id="GO:0016300">
    <property type="term" value="F:tRNA (uridine) methyltransferase activity"/>
    <property type="evidence" value="ECO:0007669"/>
    <property type="project" value="UniProtKB-UniRule"/>
</dbReference>
<dbReference type="GO" id="GO:0008757">
    <property type="term" value="F:S-adenosylmethionine-dependent methyltransferase activity"/>
    <property type="evidence" value="ECO:0007669"/>
    <property type="project" value="TreeGrafter"/>
</dbReference>
<comment type="catalytic activity">
    <reaction evidence="4">
        <text>5-hydroxyuridine(34) in tRNA + S-adenosyl-L-methionine = 5-methoxyuridine(34) in tRNA + S-adenosyl-L-homocysteine + H(+)</text>
        <dbReference type="Rhea" id="RHEA:60524"/>
        <dbReference type="Rhea" id="RHEA-COMP:13381"/>
        <dbReference type="Rhea" id="RHEA-COMP:15591"/>
        <dbReference type="ChEBI" id="CHEBI:15378"/>
        <dbReference type="ChEBI" id="CHEBI:57856"/>
        <dbReference type="ChEBI" id="CHEBI:59789"/>
        <dbReference type="ChEBI" id="CHEBI:136877"/>
        <dbReference type="ChEBI" id="CHEBI:143860"/>
    </reaction>
</comment>
<dbReference type="AlphaFoldDB" id="A0A368XBD5"/>
<dbReference type="Gene3D" id="3.40.50.150">
    <property type="entry name" value="Vaccinia Virus protein VP39"/>
    <property type="match status" value="1"/>
</dbReference>
<keyword evidence="4" id="KW-0819">tRNA processing</keyword>
<keyword evidence="2 4" id="KW-0808">Transferase</keyword>
<feature type="binding site" evidence="4">
    <location>
        <position position="131"/>
    </location>
    <ligand>
        <name>S-adenosyl-L-methionine</name>
        <dbReference type="ChEBI" id="CHEBI:59789"/>
    </ligand>
</feature>
<comment type="subunit">
    <text evidence="4">Homodimer.</text>
</comment>
<feature type="binding site" evidence="4">
    <location>
        <begin position="111"/>
        <end position="112"/>
    </location>
    <ligand>
        <name>S-adenosyl-L-methionine</name>
        <dbReference type="ChEBI" id="CHEBI:59789"/>
    </ligand>
</feature>
<feature type="binding site" evidence="4">
    <location>
        <position position="36"/>
    </location>
    <ligand>
        <name>S-adenosyl-L-methionine</name>
        <dbReference type="ChEBI" id="CHEBI:59789"/>
    </ligand>
</feature>
<dbReference type="OrthoDB" id="9799672at2"/>
<keyword evidence="3 4" id="KW-0949">S-adenosyl-L-methionine</keyword>
<comment type="similarity">
    <text evidence="4">Belongs to the class I-like SAM-binding methyltransferase superfamily. Cation-dependent O-methyltransferase family.</text>
</comment>